<accession>A0AAW2XY15</accession>
<evidence type="ECO:0000313" key="1">
    <source>
        <dbReference type="EMBL" id="KAL0458438.1"/>
    </source>
</evidence>
<proteinExistence type="predicted"/>
<gene>
    <name evidence="1" type="ORF">Slati_0471000</name>
</gene>
<organism evidence="1">
    <name type="scientific">Sesamum latifolium</name>
    <dbReference type="NCBI Taxonomy" id="2727402"/>
    <lineage>
        <taxon>Eukaryota</taxon>
        <taxon>Viridiplantae</taxon>
        <taxon>Streptophyta</taxon>
        <taxon>Embryophyta</taxon>
        <taxon>Tracheophyta</taxon>
        <taxon>Spermatophyta</taxon>
        <taxon>Magnoliopsida</taxon>
        <taxon>eudicotyledons</taxon>
        <taxon>Gunneridae</taxon>
        <taxon>Pentapetalae</taxon>
        <taxon>asterids</taxon>
        <taxon>lamiids</taxon>
        <taxon>Lamiales</taxon>
        <taxon>Pedaliaceae</taxon>
        <taxon>Sesamum</taxon>
    </lineage>
</organism>
<reference evidence="1" key="1">
    <citation type="submission" date="2020-06" db="EMBL/GenBank/DDBJ databases">
        <authorList>
            <person name="Li T."/>
            <person name="Hu X."/>
            <person name="Zhang T."/>
            <person name="Song X."/>
            <person name="Zhang H."/>
            <person name="Dai N."/>
            <person name="Sheng W."/>
            <person name="Hou X."/>
            <person name="Wei L."/>
        </authorList>
    </citation>
    <scope>NUCLEOTIDE SEQUENCE</scope>
    <source>
        <strain evidence="1">KEN1</strain>
        <tissue evidence="1">Leaf</tissue>
    </source>
</reference>
<reference evidence="1" key="2">
    <citation type="journal article" date="2024" name="Plant">
        <title>Genomic evolution and insights into agronomic trait innovations of Sesamum species.</title>
        <authorList>
            <person name="Miao H."/>
            <person name="Wang L."/>
            <person name="Qu L."/>
            <person name="Liu H."/>
            <person name="Sun Y."/>
            <person name="Le M."/>
            <person name="Wang Q."/>
            <person name="Wei S."/>
            <person name="Zheng Y."/>
            <person name="Lin W."/>
            <person name="Duan Y."/>
            <person name="Cao H."/>
            <person name="Xiong S."/>
            <person name="Wang X."/>
            <person name="Wei L."/>
            <person name="Li C."/>
            <person name="Ma Q."/>
            <person name="Ju M."/>
            <person name="Zhao R."/>
            <person name="Li G."/>
            <person name="Mu C."/>
            <person name="Tian Q."/>
            <person name="Mei H."/>
            <person name="Zhang T."/>
            <person name="Gao T."/>
            <person name="Zhang H."/>
        </authorList>
    </citation>
    <scope>NUCLEOTIDE SEQUENCE</scope>
    <source>
        <strain evidence="1">KEN1</strain>
    </source>
</reference>
<name>A0AAW2XY15_9LAMI</name>
<dbReference type="EMBL" id="JACGWN010000002">
    <property type="protein sequence ID" value="KAL0458438.1"/>
    <property type="molecule type" value="Genomic_DNA"/>
</dbReference>
<dbReference type="AlphaFoldDB" id="A0AAW2XY15"/>
<comment type="caution">
    <text evidence="1">The sequence shown here is derived from an EMBL/GenBank/DDBJ whole genome shotgun (WGS) entry which is preliminary data.</text>
</comment>
<protein>
    <submittedName>
        <fullName evidence="1">Uncharacterized protein</fullName>
    </submittedName>
</protein>
<sequence length="115" mass="13051">MREECFWHLSHFLTKHFESCFIVGQNYPARKALLAKVHVPAWAPQQPLCISGRTWIPSSVHKHRSKGVCIGSFVEGAPLHQKMGGSCFESGSFPPVIWEMTFFYPSDDRNSPIFA</sequence>